<evidence type="ECO:0000256" key="1">
    <source>
        <dbReference type="ARBA" id="ARBA00004173"/>
    </source>
</evidence>
<dbReference type="InterPro" id="IPR015424">
    <property type="entry name" value="PyrdxlP-dep_Trfase"/>
</dbReference>
<dbReference type="InterPro" id="IPR049704">
    <property type="entry name" value="Aminotrans_3_PPA_site"/>
</dbReference>
<dbReference type="CDD" id="cd03109">
    <property type="entry name" value="DTBS"/>
    <property type="match status" value="1"/>
</dbReference>
<dbReference type="InterPro" id="IPR015421">
    <property type="entry name" value="PyrdxlP-dep_Trfase_major"/>
</dbReference>
<evidence type="ECO:0000256" key="3">
    <source>
        <dbReference type="ARBA" id="ARBA00022679"/>
    </source>
</evidence>
<gene>
    <name evidence="5" type="ORF">FA14DRAFT_192353</name>
</gene>
<dbReference type="Pfam" id="PF13500">
    <property type="entry name" value="AAA_26"/>
    <property type="match status" value="1"/>
</dbReference>
<dbReference type="AlphaFoldDB" id="A0A316V4Z7"/>
<keyword evidence="6" id="KW-1185">Reference proteome</keyword>
<dbReference type="RefSeq" id="XP_025352400.1">
    <property type="nucleotide sequence ID" value="XM_025501931.1"/>
</dbReference>
<dbReference type="STRING" id="1280837.A0A316V4Z7"/>
<dbReference type="GeneID" id="37023712"/>
<proteinExistence type="predicted"/>
<evidence type="ECO:0000313" key="5">
    <source>
        <dbReference type="EMBL" id="PWN32098.1"/>
    </source>
</evidence>
<name>A0A316V4Z7_9BASI</name>
<dbReference type="InterPro" id="IPR027417">
    <property type="entry name" value="P-loop_NTPase"/>
</dbReference>
<dbReference type="Gene3D" id="3.40.50.300">
    <property type="entry name" value="P-loop containing nucleotide triphosphate hydrolases"/>
    <property type="match status" value="1"/>
</dbReference>
<evidence type="ECO:0000313" key="6">
    <source>
        <dbReference type="Proteomes" id="UP000245771"/>
    </source>
</evidence>
<dbReference type="OrthoDB" id="425114at2759"/>
<dbReference type="GO" id="GO:0004015">
    <property type="term" value="F:adenosylmethionine-8-amino-7-oxononanoate transaminase activity"/>
    <property type="evidence" value="ECO:0007669"/>
    <property type="project" value="TreeGrafter"/>
</dbReference>
<dbReference type="GO" id="GO:0005739">
    <property type="term" value="C:mitochondrion"/>
    <property type="evidence" value="ECO:0007669"/>
    <property type="project" value="UniProtKB-SubCell"/>
</dbReference>
<dbReference type="EMBL" id="KZ819606">
    <property type="protein sequence ID" value="PWN32098.1"/>
    <property type="molecule type" value="Genomic_DNA"/>
</dbReference>
<dbReference type="InterPro" id="IPR005814">
    <property type="entry name" value="Aminotrans_3"/>
</dbReference>
<protein>
    <submittedName>
        <fullName evidence="5">PLP-dependent transferase</fullName>
    </submittedName>
</protein>
<dbReference type="PANTHER" id="PTHR42684:SF3">
    <property type="entry name" value="ADENOSYLMETHIONINE-8-AMINO-7-OXONONANOATE AMINOTRANSFERASE"/>
    <property type="match status" value="1"/>
</dbReference>
<dbReference type="Pfam" id="PF00202">
    <property type="entry name" value="Aminotran_3"/>
    <property type="match status" value="2"/>
</dbReference>
<dbReference type="SUPFAM" id="SSF52540">
    <property type="entry name" value="P-loop containing nucleoside triphosphate hydrolases"/>
    <property type="match status" value="1"/>
</dbReference>
<sequence>MAPPLSHLYPQLRIHQIFGANTDVGKTIFTTALALASAALPIGSKNGKIERDKQGSLNIKEDGEAVHYIKPISTGPLRDSDSLHIARYLPSVNAHTLFQFNDPVSPHVAAARFKAQDQSQQNLDVSDEAVVHALSNKISSFTQAALRPAAAYIETAGGVHSPAPSGSSISQLLRPLRMPTILIGDSNLGGISTTKSAYDSLLMAGYDIEALLLFSDAGRGWGNADYLTKWGQEIGLPVWALSGPSSSSVWGLPPAREGSDEEDARRMQEYYAGLVAGRGEAAESDESSLGAAPIIEHLRNKHEKRLRDIGSLAKRTRDTCWWPFTQHMLAKSDKDVNVIDSAYGDFFTVLNQSSEDASAHGSASLLRPLLDGSASWWTQCLGHADPGLTRAAARAAGRYGHVLFPMCANEPSLQLSETLVGKNPSDVIGTSPGAGWASRVFFSDDGSTGMEVALKMAISSAASRYAPRAESQLAKDKVQQGRLPGNQSGRPPREWMVLGLKGSYHGDTIGAMDACEGNIFNEKVEWYRGRGSWFEPPTVSIKDGQAIVELPLHDSDWQRLSSKVAAKKDFKSVSDIYNVSDRMNSDELKNIYSDLIYGWLDHLTRMEGNRYGALILEPLIMGAGGMICVDPLFQRCFVDVIRANPDLFSQLDPPLRGTSHIRESDVPESGNWKGLPIIFDEVFTGLYRLGYSTPAQAIGVNPDISVLAKILTGGMVPMSVTLASDSIFSTFAKSDQKIDALLHGHSYTAHPIGCEIANEALRRIEKMQIDNVWADAKADWRTSTSTSREDDKAPSPWSLWSREAIETFSKSANVESAMALGTVMILNLSDNAGEKGYSSSAAVDILQHLRTTQDTGLGKHVSFNIHARPLGNVVYVMCSLNTPTDVLRETESALKHVLKV</sequence>
<dbReference type="PROSITE" id="PS00600">
    <property type="entry name" value="AA_TRANSFER_CLASS_3"/>
    <property type="match status" value="1"/>
</dbReference>
<feature type="region of interest" description="Disordered" evidence="4">
    <location>
        <begin position="470"/>
        <end position="492"/>
    </location>
</feature>
<dbReference type="GO" id="GO:0009102">
    <property type="term" value="P:biotin biosynthetic process"/>
    <property type="evidence" value="ECO:0007669"/>
    <property type="project" value="TreeGrafter"/>
</dbReference>
<dbReference type="Gene3D" id="3.40.640.10">
    <property type="entry name" value="Type I PLP-dependent aspartate aminotransferase-like (Major domain)"/>
    <property type="match status" value="1"/>
</dbReference>
<dbReference type="GO" id="GO:0004141">
    <property type="term" value="F:dethiobiotin synthase activity"/>
    <property type="evidence" value="ECO:0007669"/>
    <property type="project" value="TreeGrafter"/>
</dbReference>
<dbReference type="SUPFAM" id="SSF53383">
    <property type="entry name" value="PLP-dependent transferases"/>
    <property type="match status" value="1"/>
</dbReference>
<dbReference type="PANTHER" id="PTHR42684">
    <property type="entry name" value="ADENOSYLMETHIONINE-8-AMINO-7-OXONONANOATE AMINOTRANSFERASE"/>
    <property type="match status" value="1"/>
</dbReference>
<dbReference type="InParanoid" id="A0A316V4Z7"/>
<keyword evidence="3 5" id="KW-0808">Transferase</keyword>
<accession>A0A316V4Z7</accession>
<reference evidence="5 6" key="1">
    <citation type="journal article" date="2018" name="Mol. Biol. Evol.">
        <title>Broad Genomic Sampling Reveals a Smut Pathogenic Ancestry of the Fungal Clade Ustilaginomycotina.</title>
        <authorList>
            <person name="Kijpornyongpan T."/>
            <person name="Mondo S.J."/>
            <person name="Barry K."/>
            <person name="Sandor L."/>
            <person name="Lee J."/>
            <person name="Lipzen A."/>
            <person name="Pangilinan J."/>
            <person name="LaButti K."/>
            <person name="Hainaut M."/>
            <person name="Henrissat B."/>
            <person name="Grigoriev I.V."/>
            <person name="Spatafora J.W."/>
            <person name="Aime M.C."/>
        </authorList>
    </citation>
    <scope>NUCLEOTIDE SEQUENCE [LARGE SCALE GENOMIC DNA]</scope>
    <source>
        <strain evidence="5 6">MCA 3882</strain>
    </source>
</reference>
<keyword evidence="2" id="KW-0032">Aminotransferase</keyword>
<dbReference type="GO" id="GO:0030170">
    <property type="term" value="F:pyridoxal phosphate binding"/>
    <property type="evidence" value="ECO:0007669"/>
    <property type="project" value="InterPro"/>
</dbReference>
<comment type="subcellular location">
    <subcellularLocation>
        <location evidence="1">Mitochondrion</location>
    </subcellularLocation>
</comment>
<evidence type="ECO:0000256" key="2">
    <source>
        <dbReference type="ARBA" id="ARBA00022576"/>
    </source>
</evidence>
<dbReference type="Proteomes" id="UP000245771">
    <property type="component" value="Unassembled WGS sequence"/>
</dbReference>
<evidence type="ECO:0000256" key="4">
    <source>
        <dbReference type="SAM" id="MobiDB-lite"/>
    </source>
</evidence>
<organism evidence="5 6">
    <name type="scientific">Meira miltonrushii</name>
    <dbReference type="NCBI Taxonomy" id="1280837"/>
    <lineage>
        <taxon>Eukaryota</taxon>
        <taxon>Fungi</taxon>
        <taxon>Dikarya</taxon>
        <taxon>Basidiomycota</taxon>
        <taxon>Ustilaginomycotina</taxon>
        <taxon>Exobasidiomycetes</taxon>
        <taxon>Exobasidiales</taxon>
        <taxon>Brachybasidiaceae</taxon>
        <taxon>Meira</taxon>
    </lineage>
</organism>